<evidence type="ECO:0000313" key="2">
    <source>
        <dbReference type="Proteomes" id="UP000001029"/>
    </source>
</evidence>
<proteinExistence type="predicted"/>
<dbReference type="GO" id="GO:0016787">
    <property type="term" value="F:hydrolase activity"/>
    <property type="evidence" value="ECO:0007669"/>
    <property type="project" value="UniProtKB-KW"/>
</dbReference>
<dbReference type="Gene3D" id="3.40.50.1000">
    <property type="entry name" value="HAD superfamily/HAD-like"/>
    <property type="match status" value="1"/>
</dbReference>
<keyword evidence="2" id="KW-1185">Reference proteome</keyword>
<dbReference type="SFLD" id="SFLDG01129">
    <property type="entry name" value="C1.5:_HAD__Beta-PGM__Phosphata"/>
    <property type="match status" value="1"/>
</dbReference>
<dbReference type="InterPro" id="IPR006439">
    <property type="entry name" value="HAD-SF_hydro_IA"/>
</dbReference>
<name>B2KBK3_ELUMP</name>
<keyword evidence="1" id="KW-0378">Hydrolase</keyword>
<dbReference type="InterPro" id="IPR036412">
    <property type="entry name" value="HAD-like_sf"/>
</dbReference>
<dbReference type="PANTHER" id="PTHR43611">
    <property type="entry name" value="ALPHA-D-GLUCOSE 1-PHOSPHATE PHOSPHATASE"/>
    <property type="match status" value="1"/>
</dbReference>
<gene>
    <name evidence="1" type="ordered locus">Emin_0468</name>
</gene>
<dbReference type="SFLD" id="SFLDS00003">
    <property type="entry name" value="Haloacid_Dehalogenase"/>
    <property type="match status" value="1"/>
</dbReference>
<dbReference type="Pfam" id="PF13419">
    <property type="entry name" value="HAD_2"/>
    <property type="match status" value="1"/>
</dbReference>
<dbReference type="Gene3D" id="1.10.150.240">
    <property type="entry name" value="Putative phosphatase, domain 2"/>
    <property type="match status" value="1"/>
</dbReference>
<accession>B2KBK3</accession>
<dbReference type="PRINTS" id="PR00413">
    <property type="entry name" value="HADHALOGNASE"/>
</dbReference>
<sequence>MEIKNIIFDVGNVLVCWDPYAVFKNYFKNRAEVESFLKEIDFENVNLAMDKGLSFKEAIGGLVKKFPQYKEAIEAYDKNWLSSITGEVEGSLNLIKELKKAKYNIYGLTNFSREKFDICTQKYPFADSFDGLVVSADVNEIKPSEKIYKILLSKYNLKPEESVFIDDKKENVDAAQHLGVNTILFENTLQARGALKKMGVKI</sequence>
<protein>
    <submittedName>
        <fullName evidence="1">Putative hydrolase</fullName>
    </submittedName>
</protein>
<dbReference type="OrthoDB" id="9797415at2"/>
<reference evidence="1 2" key="1">
    <citation type="journal article" date="2009" name="Appl. Environ. Microbiol.">
        <title>Genomic analysis of 'Elusimicrobium minutum,' the first cultivated representative of the phylum 'Elusimicrobia' (formerly termite group 1).</title>
        <authorList>
            <person name="Herlemann D.P.R."/>
            <person name="Geissinger O."/>
            <person name="Ikeda-Ohtsubo W."/>
            <person name="Kunin V."/>
            <person name="Sun H."/>
            <person name="Lapidus A."/>
            <person name="Hugenholtz P."/>
            <person name="Brune A."/>
        </authorList>
    </citation>
    <scope>NUCLEOTIDE SEQUENCE [LARGE SCALE GENOMIC DNA]</scope>
    <source>
        <strain evidence="1 2">Pei191</strain>
    </source>
</reference>
<dbReference type="InterPro" id="IPR041492">
    <property type="entry name" value="HAD_2"/>
</dbReference>
<dbReference type="InterPro" id="IPR023198">
    <property type="entry name" value="PGP-like_dom2"/>
</dbReference>
<dbReference type="HOGENOM" id="CLU_045011_9_1_0"/>
<organism evidence="1 2">
    <name type="scientific">Elusimicrobium minutum (strain Pei191)</name>
    <dbReference type="NCBI Taxonomy" id="445932"/>
    <lineage>
        <taxon>Bacteria</taxon>
        <taxon>Pseudomonadati</taxon>
        <taxon>Elusimicrobiota</taxon>
        <taxon>Elusimicrobia</taxon>
        <taxon>Elusimicrobiales</taxon>
        <taxon>Elusimicrobiaceae</taxon>
        <taxon>Elusimicrobium</taxon>
    </lineage>
</organism>
<evidence type="ECO:0000313" key="1">
    <source>
        <dbReference type="EMBL" id="ACC98025.1"/>
    </source>
</evidence>
<dbReference type="STRING" id="445932.Emin_0468"/>
<dbReference type="AlphaFoldDB" id="B2KBK3"/>
<dbReference type="RefSeq" id="WP_012414640.1">
    <property type="nucleotide sequence ID" value="NC_010644.1"/>
</dbReference>
<dbReference type="Proteomes" id="UP000001029">
    <property type="component" value="Chromosome"/>
</dbReference>
<dbReference type="CDD" id="cd02603">
    <property type="entry name" value="HAD_sEH-N_like"/>
    <property type="match status" value="1"/>
</dbReference>
<dbReference type="InterPro" id="IPR023214">
    <property type="entry name" value="HAD_sf"/>
</dbReference>
<dbReference type="SUPFAM" id="SSF56784">
    <property type="entry name" value="HAD-like"/>
    <property type="match status" value="1"/>
</dbReference>
<dbReference type="KEGG" id="emi:Emin_0468"/>
<dbReference type="EMBL" id="CP001055">
    <property type="protein sequence ID" value="ACC98025.1"/>
    <property type="molecule type" value="Genomic_DNA"/>
</dbReference>
<dbReference type="PANTHER" id="PTHR43611:SF3">
    <property type="entry name" value="FLAVIN MONONUCLEOTIDE HYDROLASE 1, CHLOROPLATIC"/>
    <property type="match status" value="1"/>
</dbReference>
<dbReference type="NCBIfam" id="TIGR01509">
    <property type="entry name" value="HAD-SF-IA-v3"/>
    <property type="match status" value="1"/>
</dbReference>